<dbReference type="RefSeq" id="WP_034792517.1">
    <property type="nucleotide sequence ID" value="NZ_VXKG01000006.1"/>
</dbReference>
<dbReference type="GO" id="GO:0042806">
    <property type="term" value="F:fucose binding"/>
    <property type="evidence" value="ECO:0007669"/>
    <property type="project" value="TreeGrafter"/>
</dbReference>
<dbReference type="Pfam" id="PF05025">
    <property type="entry name" value="RbsD_FucU"/>
    <property type="match status" value="1"/>
</dbReference>
<dbReference type="EMBL" id="UGGO01000001">
    <property type="protein sequence ID" value="STQ43346.1"/>
    <property type="molecule type" value="Genomic_DNA"/>
</dbReference>
<keyword evidence="2" id="KW-0413">Isomerase</keyword>
<evidence type="ECO:0000313" key="5">
    <source>
        <dbReference type="Proteomes" id="UP000254304"/>
    </source>
</evidence>
<dbReference type="InterPro" id="IPR050443">
    <property type="entry name" value="RbsD/FucU_mutarotase"/>
</dbReference>
<dbReference type="Gene3D" id="3.40.1650.10">
    <property type="entry name" value="RbsD-like domain"/>
    <property type="match status" value="1"/>
</dbReference>
<evidence type="ECO:0000256" key="1">
    <source>
        <dbReference type="ARBA" id="ARBA00000223"/>
    </source>
</evidence>
<dbReference type="AlphaFoldDB" id="A0A377NBL2"/>
<organism evidence="4 5">
    <name type="scientific">Ewingella americana</name>
    <dbReference type="NCBI Taxonomy" id="41202"/>
    <lineage>
        <taxon>Bacteria</taxon>
        <taxon>Pseudomonadati</taxon>
        <taxon>Pseudomonadota</taxon>
        <taxon>Gammaproteobacteria</taxon>
        <taxon>Enterobacterales</taxon>
        <taxon>Yersiniaceae</taxon>
        <taxon>Ewingella</taxon>
    </lineage>
</organism>
<comment type="catalytic activity">
    <reaction evidence="1">
        <text>beta-D-ribopyranose = beta-D-ribofuranose</text>
        <dbReference type="Rhea" id="RHEA:25432"/>
        <dbReference type="ChEBI" id="CHEBI:27476"/>
        <dbReference type="ChEBI" id="CHEBI:47002"/>
        <dbReference type="EC" id="5.4.99.62"/>
    </reaction>
</comment>
<dbReference type="InterPro" id="IPR023750">
    <property type="entry name" value="RbsD-like_sf"/>
</dbReference>
<dbReference type="PANTHER" id="PTHR31690">
    <property type="entry name" value="FUCOSE MUTAROTASE"/>
    <property type="match status" value="1"/>
</dbReference>
<sequence length="138" mass="15272">MIKFDVIHPELLCALAKCGHKSQLLIADSNYAHVTNAPKEAKIIYLNLSPGLLGATSILEKVLTCINVEKAVLMASPSDFINTIEAEYRQLLPEHCLIEHLERECFYAAVKSEQTLLVIASGEQRRFANLLLTVAPVL</sequence>
<dbReference type="GO" id="GO:0036373">
    <property type="term" value="F:L-fucose mutarotase activity"/>
    <property type="evidence" value="ECO:0007669"/>
    <property type="project" value="UniProtKB-EC"/>
</dbReference>
<evidence type="ECO:0000256" key="3">
    <source>
        <dbReference type="ARBA" id="ARBA00036324"/>
    </source>
</evidence>
<dbReference type="Proteomes" id="UP000254304">
    <property type="component" value="Unassembled WGS sequence"/>
</dbReference>
<dbReference type="PANTHER" id="PTHR31690:SF4">
    <property type="entry name" value="FUCOSE MUTAROTASE"/>
    <property type="match status" value="1"/>
</dbReference>
<gene>
    <name evidence="4" type="ORF">NCTC12157_01033</name>
</gene>
<proteinExistence type="predicted"/>
<accession>A0A377NBL2</accession>
<evidence type="ECO:0000313" key="4">
    <source>
        <dbReference type="EMBL" id="STQ43346.1"/>
    </source>
</evidence>
<dbReference type="SUPFAM" id="SSF102546">
    <property type="entry name" value="RbsD-like"/>
    <property type="match status" value="1"/>
</dbReference>
<reference evidence="4 5" key="1">
    <citation type="submission" date="2018-06" db="EMBL/GenBank/DDBJ databases">
        <authorList>
            <consortium name="Pathogen Informatics"/>
            <person name="Doyle S."/>
        </authorList>
    </citation>
    <scope>NUCLEOTIDE SEQUENCE [LARGE SCALE GENOMIC DNA]</scope>
    <source>
        <strain evidence="4 5">NCTC12157</strain>
    </source>
</reference>
<name>A0A377NBL2_9GAMM</name>
<protein>
    <submittedName>
        <fullName evidence="4">D-ribose pyranase</fullName>
    </submittedName>
</protein>
<dbReference type="InterPro" id="IPR007721">
    <property type="entry name" value="RbsD_FucU"/>
</dbReference>
<evidence type="ECO:0000256" key="2">
    <source>
        <dbReference type="ARBA" id="ARBA00023235"/>
    </source>
</evidence>
<dbReference type="GO" id="GO:0062193">
    <property type="term" value="F:D-ribose pyranase activity"/>
    <property type="evidence" value="ECO:0007669"/>
    <property type="project" value="UniProtKB-EC"/>
</dbReference>
<comment type="catalytic activity">
    <reaction evidence="3">
        <text>alpha-L-fucose = beta-L-fucose</text>
        <dbReference type="Rhea" id="RHEA:25580"/>
        <dbReference type="ChEBI" id="CHEBI:42548"/>
        <dbReference type="ChEBI" id="CHEBI:42589"/>
        <dbReference type="EC" id="5.1.3.29"/>
    </reaction>
</comment>
<dbReference type="GeneID" id="78382643"/>
<dbReference type="GO" id="GO:0006004">
    <property type="term" value="P:fucose metabolic process"/>
    <property type="evidence" value="ECO:0007669"/>
    <property type="project" value="TreeGrafter"/>
</dbReference>